<dbReference type="Proteomes" id="UP001396334">
    <property type="component" value="Unassembled WGS sequence"/>
</dbReference>
<organism evidence="2 3">
    <name type="scientific">Hibiscus sabdariffa</name>
    <name type="common">roselle</name>
    <dbReference type="NCBI Taxonomy" id="183260"/>
    <lineage>
        <taxon>Eukaryota</taxon>
        <taxon>Viridiplantae</taxon>
        <taxon>Streptophyta</taxon>
        <taxon>Embryophyta</taxon>
        <taxon>Tracheophyta</taxon>
        <taxon>Spermatophyta</taxon>
        <taxon>Magnoliopsida</taxon>
        <taxon>eudicotyledons</taxon>
        <taxon>Gunneridae</taxon>
        <taxon>Pentapetalae</taxon>
        <taxon>rosids</taxon>
        <taxon>malvids</taxon>
        <taxon>Malvales</taxon>
        <taxon>Malvaceae</taxon>
        <taxon>Malvoideae</taxon>
        <taxon>Hibiscus</taxon>
    </lineage>
</organism>
<feature type="region of interest" description="Disordered" evidence="1">
    <location>
        <begin position="153"/>
        <end position="178"/>
    </location>
</feature>
<sequence>MDGLLLLGCAIPLDLHLGHLLLHGISLLELANLCVIFSGPACPYFDLTWTPLSLGLTGLLAGSAPPGLGHNLAACSSKPPDLDEKKLQYGSWLRVQTQQPRAGPRKRTGIEYFSEPSSEPPAPVITKSTTVNAYSGTGTTPVSSSVISDGVGAARGRAVATEDPSGQDTTGQDATDQDTLGVVETLPTEPAVATTLDSPEAVPKTPTTATPSVAIAGAMQTGGSCSTAVLAEPHGTRAAVCHAVKDPEPTRPKRATQSQSEGCNDIGSTVHLVNSAANLFSATSAVHGELQPEGGKDMEARTPLVKSDANTVNETGAAHG</sequence>
<keyword evidence="3" id="KW-1185">Reference proteome</keyword>
<evidence type="ECO:0000313" key="3">
    <source>
        <dbReference type="Proteomes" id="UP001396334"/>
    </source>
</evidence>
<evidence type="ECO:0000313" key="2">
    <source>
        <dbReference type="EMBL" id="KAK8972947.1"/>
    </source>
</evidence>
<proteinExistence type="predicted"/>
<comment type="caution">
    <text evidence="2">The sequence shown here is derived from an EMBL/GenBank/DDBJ whole genome shotgun (WGS) entry which is preliminary data.</text>
</comment>
<feature type="region of interest" description="Disordered" evidence="1">
    <location>
        <begin position="288"/>
        <end position="320"/>
    </location>
</feature>
<reference evidence="2 3" key="1">
    <citation type="journal article" date="2024" name="G3 (Bethesda)">
        <title>Genome assembly of Hibiscus sabdariffa L. provides insights into metabolisms of medicinal natural products.</title>
        <authorList>
            <person name="Kim T."/>
        </authorList>
    </citation>
    <scope>NUCLEOTIDE SEQUENCE [LARGE SCALE GENOMIC DNA]</scope>
    <source>
        <strain evidence="2">TK-2024</strain>
        <tissue evidence="2">Old leaves</tissue>
    </source>
</reference>
<name>A0ABR2NA69_9ROSI</name>
<protein>
    <submittedName>
        <fullName evidence="2">Uncharacterized protein</fullName>
    </submittedName>
</protein>
<accession>A0ABR2NA69</accession>
<evidence type="ECO:0000256" key="1">
    <source>
        <dbReference type="SAM" id="MobiDB-lite"/>
    </source>
</evidence>
<gene>
    <name evidence="2" type="ORF">V6N11_025443</name>
</gene>
<feature type="compositionally biased region" description="Low complexity" evidence="1">
    <location>
        <begin position="166"/>
        <end position="178"/>
    </location>
</feature>
<dbReference type="EMBL" id="JBBPBN010000199">
    <property type="protein sequence ID" value="KAK8972947.1"/>
    <property type="molecule type" value="Genomic_DNA"/>
</dbReference>